<reference evidence="1 3" key="1">
    <citation type="submission" date="2016-03" db="EMBL/GenBank/DDBJ databases">
        <authorList>
            <person name="Ploux O."/>
        </authorList>
    </citation>
    <scope>NUCLEOTIDE SEQUENCE [LARGE SCALE GENOMIC DNA]</scope>
    <source>
        <strain evidence="2">R-45363</strain>
        <strain evidence="1 3">R-45371</strain>
    </source>
</reference>
<reference evidence="4" key="2">
    <citation type="submission" date="2016-03" db="EMBL/GenBank/DDBJ databases">
        <authorList>
            <person name="Heylen K."/>
            <person name="De Vos P."/>
            <person name="Vekeman B."/>
        </authorList>
    </citation>
    <scope>NUCLEOTIDE SEQUENCE [LARGE SCALE GENOMIC DNA]</scope>
    <source>
        <strain evidence="4">R-45363</strain>
    </source>
</reference>
<protein>
    <submittedName>
        <fullName evidence="1">Uncharacterized protein</fullName>
    </submittedName>
</protein>
<dbReference type="RefSeq" id="WP_020485810.1">
    <property type="nucleotide sequence ID" value="NZ_LUUG01000055.1"/>
</dbReference>
<dbReference type="OrthoDB" id="9007370at2"/>
<gene>
    <name evidence="2" type="ORF">A1332_10760</name>
    <name evidence="1" type="ORF">A1353_19425</name>
</gene>
<evidence type="ECO:0000313" key="1">
    <source>
        <dbReference type="EMBL" id="OAI00611.1"/>
    </source>
</evidence>
<proteinExistence type="predicted"/>
<dbReference type="Proteomes" id="UP000077763">
    <property type="component" value="Unassembled WGS sequence"/>
</dbReference>
<dbReference type="EMBL" id="LUUG01000055">
    <property type="protein sequence ID" value="OAI06733.1"/>
    <property type="molecule type" value="Genomic_DNA"/>
</dbReference>
<name>A0A177M4P7_METMH</name>
<organism evidence="1 3">
    <name type="scientific">Methylomonas methanica</name>
    <dbReference type="NCBI Taxonomy" id="421"/>
    <lineage>
        <taxon>Bacteria</taxon>
        <taxon>Pseudomonadati</taxon>
        <taxon>Pseudomonadota</taxon>
        <taxon>Gammaproteobacteria</taxon>
        <taxon>Methylococcales</taxon>
        <taxon>Methylococcaceae</taxon>
        <taxon>Methylomonas</taxon>
    </lineage>
</organism>
<comment type="caution">
    <text evidence="1">The sequence shown here is derived from an EMBL/GenBank/DDBJ whole genome shotgun (WGS) entry which is preliminary data.</text>
</comment>
<accession>A0A177M4P7</accession>
<dbReference type="AlphaFoldDB" id="A0A177M4P7"/>
<dbReference type="Proteomes" id="UP000078090">
    <property type="component" value="Unassembled WGS sequence"/>
</dbReference>
<evidence type="ECO:0000313" key="3">
    <source>
        <dbReference type="Proteomes" id="UP000077763"/>
    </source>
</evidence>
<sequence length="109" mass="12934">MEYQNNTYNIEEAELVEFVKTKAVREINIVQAPSKKYRIVTKLNWKDGAFLLVSYRKRVREWSTLDTLIRYLRETYKDISIPIRLTFVPLEEAEDSTGHEIHIVIDQSD</sequence>
<dbReference type="EMBL" id="LUUH01000076">
    <property type="protein sequence ID" value="OAI00611.1"/>
    <property type="molecule type" value="Genomic_DNA"/>
</dbReference>
<evidence type="ECO:0000313" key="2">
    <source>
        <dbReference type="EMBL" id="OAI06733.1"/>
    </source>
</evidence>
<evidence type="ECO:0000313" key="4">
    <source>
        <dbReference type="Proteomes" id="UP000078090"/>
    </source>
</evidence>